<keyword evidence="8" id="KW-0479">Metal-binding</keyword>
<gene>
    <name evidence="8" type="primary">pepA</name>
    <name evidence="11" type="ORF">RM544_08275</name>
</gene>
<dbReference type="EC" id="3.4.11.1" evidence="8"/>
<feature type="active site" evidence="8">
    <location>
        <position position="297"/>
    </location>
</feature>
<evidence type="ECO:0000256" key="2">
    <source>
        <dbReference type="ARBA" id="ARBA00000967"/>
    </source>
</evidence>
<dbReference type="SUPFAM" id="SSF53187">
    <property type="entry name" value="Zn-dependent exopeptidases"/>
    <property type="match status" value="1"/>
</dbReference>
<dbReference type="PROSITE" id="PS00631">
    <property type="entry name" value="CYTOSOL_AP"/>
    <property type="match status" value="1"/>
</dbReference>
<evidence type="ECO:0000256" key="3">
    <source>
        <dbReference type="ARBA" id="ARBA00009528"/>
    </source>
</evidence>
<keyword evidence="9" id="KW-0732">Signal</keyword>
<dbReference type="EMBL" id="JAVRIE010000002">
    <property type="protein sequence ID" value="MDT0582533.1"/>
    <property type="molecule type" value="Genomic_DNA"/>
</dbReference>
<dbReference type="PANTHER" id="PTHR11963">
    <property type="entry name" value="LEUCINE AMINOPEPTIDASE-RELATED"/>
    <property type="match status" value="1"/>
</dbReference>
<comment type="catalytic activity">
    <reaction evidence="2 8">
        <text>Release of an N-terminal amino acid, preferentially leucine, but not glutamic or aspartic acids.</text>
        <dbReference type="EC" id="3.4.11.10"/>
    </reaction>
</comment>
<feature type="active site" evidence="8">
    <location>
        <position position="371"/>
    </location>
</feature>
<dbReference type="CDD" id="cd00433">
    <property type="entry name" value="Peptidase_M17"/>
    <property type="match status" value="1"/>
</dbReference>
<feature type="chain" id="PRO_5043701279" description="Probable cytosol aminopeptidase" evidence="9">
    <location>
        <begin position="29"/>
        <end position="519"/>
    </location>
</feature>
<dbReference type="GO" id="GO:0030145">
    <property type="term" value="F:manganese ion binding"/>
    <property type="evidence" value="ECO:0007669"/>
    <property type="project" value="UniProtKB-UniRule"/>
</dbReference>
<dbReference type="InterPro" id="IPR023042">
    <property type="entry name" value="Peptidase_M17_leu_NH2_pept"/>
</dbReference>
<evidence type="ECO:0000313" key="12">
    <source>
        <dbReference type="Proteomes" id="UP001249020"/>
    </source>
</evidence>
<feature type="binding site" evidence="8">
    <location>
        <position position="308"/>
    </location>
    <ligand>
        <name>Mn(2+)</name>
        <dbReference type="ChEBI" id="CHEBI:29035"/>
        <label>2</label>
    </ligand>
</feature>
<feature type="binding site" evidence="8">
    <location>
        <position position="369"/>
    </location>
    <ligand>
        <name>Mn(2+)</name>
        <dbReference type="ChEBI" id="CHEBI:29035"/>
        <label>2</label>
    </ligand>
</feature>
<dbReference type="GO" id="GO:0006508">
    <property type="term" value="P:proteolysis"/>
    <property type="evidence" value="ECO:0007669"/>
    <property type="project" value="UniProtKB-KW"/>
</dbReference>
<feature type="binding site" evidence="8">
    <location>
        <position position="290"/>
    </location>
    <ligand>
        <name>Mn(2+)</name>
        <dbReference type="ChEBI" id="CHEBI:29035"/>
        <label>2</label>
    </ligand>
</feature>
<dbReference type="InterPro" id="IPR000819">
    <property type="entry name" value="Peptidase_M17_C"/>
</dbReference>
<comment type="caution">
    <text evidence="11">The sequence shown here is derived from an EMBL/GenBank/DDBJ whole genome shotgun (WGS) entry which is preliminary data.</text>
</comment>
<comment type="subcellular location">
    <subcellularLocation>
        <location evidence="8">Cytoplasm</location>
    </subcellularLocation>
</comment>
<evidence type="ECO:0000256" key="1">
    <source>
        <dbReference type="ARBA" id="ARBA00000135"/>
    </source>
</evidence>
<dbReference type="AlphaFoldDB" id="A0AAW8R363"/>
<organism evidence="11 12">
    <name type="scientific">Brumicola blandensis</name>
    <dbReference type="NCBI Taxonomy" id="3075611"/>
    <lineage>
        <taxon>Bacteria</taxon>
        <taxon>Pseudomonadati</taxon>
        <taxon>Pseudomonadota</taxon>
        <taxon>Gammaproteobacteria</taxon>
        <taxon>Alteromonadales</taxon>
        <taxon>Alteromonadaceae</taxon>
        <taxon>Brumicola</taxon>
    </lineage>
</organism>
<comment type="cofactor">
    <cofactor evidence="8">
        <name>Mn(2+)</name>
        <dbReference type="ChEBI" id="CHEBI:29035"/>
    </cofactor>
    <text evidence="8">Binds 2 manganese ions per subunit.</text>
</comment>
<accession>A0AAW8R363</accession>
<dbReference type="EC" id="3.4.11.10" evidence="8"/>
<dbReference type="RefSeq" id="WP_311361291.1">
    <property type="nucleotide sequence ID" value="NZ_JAVRIE010000002.1"/>
</dbReference>
<proteinExistence type="inferred from homology"/>
<keyword evidence="4 8" id="KW-0031">Aminopeptidase</keyword>
<dbReference type="SUPFAM" id="SSF52949">
    <property type="entry name" value="Macro domain-like"/>
    <property type="match status" value="1"/>
</dbReference>
<keyword evidence="7 8" id="KW-0464">Manganese</keyword>
<protein>
    <recommendedName>
        <fullName evidence="8">Probable cytosol aminopeptidase</fullName>
        <ecNumber evidence="8">3.4.11.1</ecNumber>
    </recommendedName>
    <alternativeName>
        <fullName evidence="8">Leucine aminopeptidase</fullName>
        <shortName evidence="8">LAP</shortName>
        <ecNumber evidence="8">3.4.11.10</ecNumber>
    </alternativeName>
    <alternativeName>
        <fullName evidence="8">Leucyl aminopeptidase</fullName>
    </alternativeName>
</protein>
<dbReference type="InterPro" id="IPR043472">
    <property type="entry name" value="Macro_dom-like"/>
</dbReference>
<dbReference type="GO" id="GO:0005737">
    <property type="term" value="C:cytoplasm"/>
    <property type="evidence" value="ECO:0007669"/>
    <property type="project" value="UniProtKB-SubCell"/>
</dbReference>
<evidence type="ECO:0000256" key="7">
    <source>
        <dbReference type="ARBA" id="ARBA00023211"/>
    </source>
</evidence>
<feature type="binding site" evidence="8">
    <location>
        <position position="369"/>
    </location>
    <ligand>
        <name>Mn(2+)</name>
        <dbReference type="ChEBI" id="CHEBI:29035"/>
        <label>1</label>
    </ligand>
</feature>
<keyword evidence="6 8" id="KW-0378">Hydrolase</keyword>
<keyword evidence="12" id="KW-1185">Reference proteome</keyword>
<evidence type="ECO:0000259" key="10">
    <source>
        <dbReference type="PROSITE" id="PS00631"/>
    </source>
</evidence>
<evidence type="ECO:0000256" key="6">
    <source>
        <dbReference type="ARBA" id="ARBA00022801"/>
    </source>
</evidence>
<feature type="signal peptide" evidence="9">
    <location>
        <begin position="1"/>
        <end position="28"/>
    </location>
</feature>
<dbReference type="InterPro" id="IPR011356">
    <property type="entry name" value="Leucine_aapep/pepB"/>
</dbReference>
<evidence type="ECO:0000256" key="5">
    <source>
        <dbReference type="ARBA" id="ARBA00022670"/>
    </source>
</evidence>
<dbReference type="Pfam" id="PF00883">
    <property type="entry name" value="Peptidase_M17"/>
    <property type="match status" value="1"/>
</dbReference>
<keyword evidence="8" id="KW-0963">Cytoplasm</keyword>
<evidence type="ECO:0000256" key="8">
    <source>
        <dbReference type="HAMAP-Rule" id="MF_00181"/>
    </source>
</evidence>
<feature type="domain" description="Cytosol aminopeptidase" evidence="10">
    <location>
        <begin position="365"/>
        <end position="372"/>
    </location>
</feature>
<comment type="catalytic activity">
    <reaction evidence="1 8">
        <text>Release of an N-terminal amino acid, Xaa-|-Yaa-, in which Xaa is preferably Leu, but may be other amino acids including Pro although not Arg or Lys, and Yaa may be Pro. Amino acid amides and methyl esters are also readily hydrolyzed, but rates on arylamides are exceedingly low.</text>
        <dbReference type="EC" id="3.4.11.1"/>
    </reaction>
</comment>
<feature type="binding site" evidence="8">
    <location>
        <position position="367"/>
    </location>
    <ligand>
        <name>Mn(2+)</name>
        <dbReference type="ChEBI" id="CHEBI:29035"/>
        <label>1</label>
    </ligand>
</feature>
<feature type="binding site" evidence="8">
    <location>
        <position position="290"/>
    </location>
    <ligand>
        <name>Mn(2+)</name>
        <dbReference type="ChEBI" id="CHEBI:29035"/>
        <label>1</label>
    </ligand>
</feature>
<feature type="binding site" evidence="8">
    <location>
        <position position="285"/>
    </location>
    <ligand>
        <name>Mn(2+)</name>
        <dbReference type="ChEBI" id="CHEBI:29035"/>
        <label>2</label>
    </ligand>
</feature>
<evidence type="ECO:0000256" key="9">
    <source>
        <dbReference type="SAM" id="SignalP"/>
    </source>
</evidence>
<dbReference type="InterPro" id="IPR008283">
    <property type="entry name" value="Peptidase_M17_N"/>
</dbReference>
<dbReference type="Proteomes" id="UP001249020">
    <property type="component" value="Unassembled WGS sequence"/>
</dbReference>
<comment type="function">
    <text evidence="8">Presumably involved in the processing and regular turnover of intracellular proteins. Catalyzes the removal of unsubstituted N-terminal amino acids from various peptides.</text>
</comment>
<keyword evidence="5 8" id="KW-0645">Protease</keyword>
<evidence type="ECO:0000256" key="4">
    <source>
        <dbReference type="ARBA" id="ARBA00022438"/>
    </source>
</evidence>
<evidence type="ECO:0000313" key="11">
    <source>
        <dbReference type="EMBL" id="MDT0582533.1"/>
    </source>
</evidence>
<dbReference type="Gene3D" id="3.40.630.10">
    <property type="entry name" value="Zn peptidases"/>
    <property type="match status" value="1"/>
</dbReference>
<dbReference type="GO" id="GO:0070006">
    <property type="term" value="F:metalloaminopeptidase activity"/>
    <property type="evidence" value="ECO:0007669"/>
    <property type="project" value="InterPro"/>
</dbReference>
<dbReference type="Pfam" id="PF02789">
    <property type="entry name" value="Peptidase_M17_N"/>
    <property type="match status" value="1"/>
</dbReference>
<dbReference type="PANTHER" id="PTHR11963:SF23">
    <property type="entry name" value="CYTOSOL AMINOPEPTIDASE"/>
    <property type="match status" value="1"/>
</dbReference>
<name>A0AAW8R363_9ALTE</name>
<dbReference type="Gene3D" id="3.40.220.10">
    <property type="entry name" value="Leucine Aminopeptidase, subunit E, domain 1"/>
    <property type="match status" value="1"/>
</dbReference>
<dbReference type="PRINTS" id="PR00481">
    <property type="entry name" value="LAMNOPPTDASE"/>
</dbReference>
<reference evidence="11 12" key="1">
    <citation type="submission" date="2023-09" db="EMBL/GenBank/DDBJ databases">
        <authorList>
            <person name="Rey-Velasco X."/>
        </authorList>
    </citation>
    <scope>NUCLEOTIDE SEQUENCE [LARGE SCALE GENOMIC DNA]</scope>
    <source>
        <strain evidence="11 12">W409</strain>
    </source>
</reference>
<dbReference type="HAMAP" id="MF_00181">
    <property type="entry name" value="Cytosol_peptidase_M17"/>
    <property type="match status" value="1"/>
</dbReference>
<sequence>MKAKFRPLSTGIAALSLMSFSASSVADASFSFTTQASTQKSTQIVLLEDTDKLTGVLAQLDESTDGRVTKLLALNDFTSEKGNTLHLQMVGDIESLLIVGTQDPDGLLDGPDLQNLGGKIAAALKSTSKKVNATIHLDGLGATVDTPSAHLAYGYQLRDYSFDRYLSDKSEGVSDITLVTEDAQQARKVFVDDLTHVAKGVHLARDLATEPGKNMYPQAFVDVVKAKFKGLRNVKIEVLDMRDIQKLGMGALEGVGKGSINDPRLLVIQYTGADKKDHPIALVGKGITFDTGGISLKQNTGMWAMKSDLSGAAAVAGTLYAAAQRGEAINLVGLMPLAENMPSQDAIRPGDVLETMKGVSIEIMSTDAEGRLILADAVHYAQVEFKPRMLLNIATLTGSAARALSDEYAALITRDFELSTQMMGVGERSGEHVWPLPLHPNHFEQIKSPIADIKNSGAGNPGASIGAAVVGTFIDEDLPWVHLDIAGVDWLDSDIDVAPKGSQGWGVRFMDQLVREQVK</sequence>
<comment type="similarity">
    <text evidence="3 8">Belongs to the peptidase M17 family.</text>
</comment>